<feature type="region of interest" description="Disordered" evidence="1">
    <location>
        <begin position="1"/>
        <end position="22"/>
    </location>
</feature>
<evidence type="ECO:0000313" key="2">
    <source>
        <dbReference type="EMBL" id="GAA4263425.1"/>
    </source>
</evidence>
<reference evidence="3" key="1">
    <citation type="journal article" date="2019" name="Int. J. Syst. Evol. Microbiol.">
        <title>The Global Catalogue of Microorganisms (GCM) 10K type strain sequencing project: providing services to taxonomists for standard genome sequencing and annotation.</title>
        <authorList>
            <consortium name="The Broad Institute Genomics Platform"/>
            <consortium name="The Broad Institute Genome Sequencing Center for Infectious Disease"/>
            <person name="Wu L."/>
            <person name="Ma J."/>
        </authorList>
    </citation>
    <scope>NUCLEOTIDE SEQUENCE [LARGE SCALE GENOMIC DNA]</scope>
    <source>
        <strain evidence="3">JCM 17441</strain>
    </source>
</reference>
<dbReference type="EMBL" id="BAABAT010000069">
    <property type="protein sequence ID" value="GAA4263425.1"/>
    <property type="molecule type" value="Genomic_DNA"/>
</dbReference>
<protein>
    <submittedName>
        <fullName evidence="2">Uncharacterized protein</fullName>
    </submittedName>
</protein>
<name>A0ABP8DTS1_9ACTN</name>
<comment type="caution">
    <text evidence="2">The sequence shown here is derived from an EMBL/GenBank/DDBJ whole genome shotgun (WGS) entry which is preliminary data.</text>
</comment>
<proteinExistence type="predicted"/>
<evidence type="ECO:0000313" key="3">
    <source>
        <dbReference type="Proteomes" id="UP001500620"/>
    </source>
</evidence>
<gene>
    <name evidence="2" type="ORF">GCM10022255_107860</name>
</gene>
<keyword evidence="3" id="KW-1185">Reference proteome</keyword>
<accession>A0ABP8DTS1</accession>
<dbReference type="Proteomes" id="UP001500620">
    <property type="component" value="Unassembled WGS sequence"/>
</dbReference>
<evidence type="ECO:0000256" key="1">
    <source>
        <dbReference type="SAM" id="MobiDB-lite"/>
    </source>
</evidence>
<sequence length="116" mass="13183">MRPPVPHTAQRWLSRRSDSEPDPDMTALGWLLSETAGYAVRRTWPDGLHELLCFRSRQARVERLLARDMRSWQRGPIRPVAWHVVPVDLRSYRAHDGRCPDVSCVLAGLGTGGDAR</sequence>
<organism evidence="2 3">
    <name type="scientific">Dactylosporangium darangshiense</name>
    <dbReference type="NCBI Taxonomy" id="579108"/>
    <lineage>
        <taxon>Bacteria</taxon>
        <taxon>Bacillati</taxon>
        <taxon>Actinomycetota</taxon>
        <taxon>Actinomycetes</taxon>
        <taxon>Micromonosporales</taxon>
        <taxon>Micromonosporaceae</taxon>
        <taxon>Dactylosporangium</taxon>
    </lineage>
</organism>